<evidence type="ECO:0000313" key="4">
    <source>
        <dbReference type="Proteomes" id="UP000077684"/>
    </source>
</evidence>
<gene>
    <name evidence="3" type="ORF">A4X06_0g4291</name>
</gene>
<evidence type="ECO:0000256" key="1">
    <source>
        <dbReference type="SAM" id="MobiDB-lite"/>
    </source>
</evidence>
<proteinExistence type="predicted"/>
<organism evidence="3 4">
    <name type="scientific">Tilletia controversa</name>
    <name type="common">dwarf bunt fungus</name>
    <dbReference type="NCBI Taxonomy" id="13291"/>
    <lineage>
        <taxon>Eukaryota</taxon>
        <taxon>Fungi</taxon>
        <taxon>Dikarya</taxon>
        <taxon>Basidiomycota</taxon>
        <taxon>Ustilaginomycotina</taxon>
        <taxon>Exobasidiomycetes</taxon>
        <taxon>Tilletiales</taxon>
        <taxon>Tilletiaceae</taxon>
        <taxon>Tilletia</taxon>
    </lineage>
</organism>
<dbReference type="EMBL" id="LWDE02000443">
    <property type="protein sequence ID" value="KAE8247652.1"/>
    <property type="molecule type" value="Genomic_DNA"/>
</dbReference>
<feature type="region of interest" description="Disordered" evidence="1">
    <location>
        <begin position="1"/>
        <end position="123"/>
    </location>
</feature>
<feature type="compositionally biased region" description="Polar residues" evidence="1">
    <location>
        <begin position="54"/>
        <end position="69"/>
    </location>
</feature>
<keyword evidence="2" id="KW-0472">Membrane</keyword>
<feature type="compositionally biased region" description="Low complexity" evidence="1">
    <location>
        <begin position="43"/>
        <end position="52"/>
    </location>
</feature>
<feature type="transmembrane region" description="Helical" evidence="2">
    <location>
        <begin position="412"/>
        <end position="429"/>
    </location>
</feature>
<reference evidence="3" key="1">
    <citation type="submission" date="2016-04" db="EMBL/GenBank/DDBJ databases">
        <authorList>
            <person name="Nguyen H.D."/>
            <person name="Samba Siva P."/>
            <person name="Cullis J."/>
            <person name="Levesque C.A."/>
            <person name="Hambleton S."/>
        </authorList>
    </citation>
    <scope>NUCLEOTIDE SEQUENCE</scope>
    <source>
        <strain evidence="3">DAOMC 236426</strain>
    </source>
</reference>
<feature type="transmembrane region" description="Helical" evidence="2">
    <location>
        <begin position="537"/>
        <end position="558"/>
    </location>
</feature>
<feature type="transmembrane region" description="Helical" evidence="2">
    <location>
        <begin position="618"/>
        <end position="635"/>
    </location>
</feature>
<keyword evidence="4" id="KW-1185">Reference proteome</keyword>
<protein>
    <submittedName>
        <fullName evidence="3">Uncharacterized protein</fullName>
    </submittedName>
</protein>
<name>A0A8X7SWM5_9BASI</name>
<feature type="region of interest" description="Disordered" evidence="1">
    <location>
        <begin position="197"/>
        <end position="286"/>
    </location>
</feature>
<feature type="compositionally biased region" description="Polar residues" evidence="1">
    <location>
        <begin position="263"/>
        <end position="286"/>
    </location>
</feature>
<keyword evidence="2" id="KW-1133">Transmembrane helix</keyword>
<feature type="compositionally biased region" description="Polar residues" evidence="1">
    <location>
        <begin position="108"/>
        <end position="123"/>
    </location>
</feature>
<feature type="compositionally biased region" description="Low complexity" evidence="1">
    <location>
        <begin position="1"/>
        <end position="19"/>
    </location>
</feature>
<feature type="transmembrane region" description="Helical" evidence="2">
    <location>
        <begin position="462"/>
        <end position="486"/>
    </location>
</feature>
<feature type="transmembrane region" description="Helical" evidence="2">
    <location>
        <begin position="687"/>
        <end position="704"/>
    </location>
</feature>
<sequence length="1373" mass="154894">MERPAAAVRPALAARASPRIQQLVDRFQDNRSQQPGPGPGPGPSRSRASAPATYQGSALSSKHTSTGPTKNGYHALTEPANQTPLRPGLPHTRSGIPFQPGTTDHDTAQINSQSVPNEESASQPVPASLVFSRLAPALNLPALDRYLACNDIFSPPHFSDPRVRATKEERSLFGWDAASRSKGKKAKQRKWEIAGGQISALTSSESHKHLPEGDSQSFELDTDTSRISKTSSLPSYDSSSRYSALDGKDDDATLTDQRPLLPTSLSFSSARTETTGVPSQLSSASRPITRRDMFPPLMLLKEQSLDELKSNAVGPRAPPGGFFAIIPPVQKLLGTVTDLLIGVEGSSFAAGILRLETLRDFAQVLQNNISWSNAAPATTPPGMAAKIKMFFFHTLPSILALDFVSLLGRAQVFMVLWMVVGALMLWRFWRVTKAYDHNRYVDGFDSRPSAYTTPPRGTKTGYVLLVFGLTTAYIPLTKLAVDVLVWNIDFWVMNPLADMNDMDDLPKDLPPLGDSDHFRDPLDFCYTTTVRKDKFNFAWLLVPAAVLTILFFTIWLPIRMIQVLRRMVPHVSEHNELGTKRSPEEMDLEYRRLLGKDKSPLNFMINGYRRQWAFYKPVYILCFKLTNVLIISVLNRNNCIWRFNHTKTMLLIQQAVLIAWMSTLLGIHIVIKPFVDMISNRSEMVSRTGYVLTAILGLLVALNVNGGTVYRSTILYIVQGFSYTFNIYFTLAGTALFEHAVKRAQNRLDFSIDIFSPALDMQKHIRRRIWEETFSTILLAAPPYRMPVDQVVAFSTSDADDWPPYLLNFQNTAAERHVENIKLVRELGHASFRDFVELERGHVAHRWRAVVKKIQISFTGPDAYWRPIRPPFPEGVSSFFGKAFVIPFPPTIVVRYDQGGNRTMQLTTLEEFETFAQQNEDHLVRQARRIRLALRSLDGQRVYCPYVKVEDVYENTGMFGRKPRRHNYSVAVPVTYVDGILQVRHRDPFPPPGAYNFSSGFEVSIVYEEGLREDAAGSARVHEPIVVSGSAAFELFDDFRSSAGLATFLSHNQVLVKSRFPVVDKLMEAYRAKYYDEARRKTGVMSYSFLTDIFSNHRLRCHELERAFERASCSEVVRQLPVRYASSIASLYERLEAVCRSEVHRWWWLFWDDLWRRNYRDVAALRKHRVHFCPSFPTSIAYQPLPRAQLELFLTKYGMWNSGGTAGFIHTGTLNSVYFYLDELVFGHGVSHLRSKAIKLGIGSDQAALKAHHIDSLGLPDHSRGAGTGGGTDYERSNIIDRRAKRWEMLMSGRPSLSRSARAWNGLLEWLNLRPLKVDGQRQSLFLYLSLKDGGYELPGEEALQREAGDSSSSNHDHLANLRSSYDTTLQRL</sequence>
<evidence type="ECO:0000256" key="2">
    <source>
        <dbReference type="SAM" id="Phobius"/>
    </source>
</evidence>
<keyword evidence="2" id="KW-0812">Transmembrane</keyword>
<reference evidence="3" key="2">
    <citation type="journal article" date="2019" name="IMA Fungus">
        <title>Genome sequencing and comparison of five Tilletia species to identify candidate genes for the detection of regulated species infecting wheat.</title>
        <authorList>
            <person name="Nguyen H.D.T."/>
            <person name="Sultana T."/>
            <person name="Kesanakurti P."/>
            <person name="Hambleton S."/>
        </authorList>
    </citation>
    <scope>NUCLEOTIDE SEQUENCE</scope>
    <source>
        <strain evidence="3">DAOMC 236426</strain>
    </source>
</reference>
<accession>A0A8X7SWM5</accession>
<evidence type="ECO:0000313" key="3">
    <source>
        <dbReference type="EMBL" id="KAE8247652.1"/>
    </source>
</evidence>
<comment type="caution">
    <text evidence="3">The sequence shown here is derived from an EMBL/GenBank/DDBJ whole genome shotgun (WGS) entry which is preliminary data.</text>
</comment>
<dbReference type="Proteomes" id="UP000077684">
    <property type="component" value="Unassembled WGS sequence"/>
</dbReference>
<feature type="transmembrane region" description="Helical" evidence="2">
    <location>
        <begin position="655"/>
        <end position="675"/>
    </location>
</feature>
<feature type="compositionally biased region" description="Low complexity" evidence="1">
    <location>
        <begin position="228"/>
        <end position="243"/>
    </location>
</feature>